<proteinExistence type="predicted"/>
<reference evidence="2 3" key="1">
    <citation type="submission" date="2014-04" db="EMBL/GenBank/DDBJ databases">
        <authorList>
            <consortium name="International Citrus Genome Consortium"/>
            <person name="Gmitter F."/>
            <person name="Chen C."/>
            <person name="Farmerie W."/>
            <person name="Harkins T."/>
            <person name="Desany B."/>
            <person name="Mohiuddin M."/>
            <person name="Kodira C."/>
            <person name="Borodovsky M."/>
            <person name="Lomsadze A."/>
            <person name="Burns P."/>
            <person name="Jenkins J."/>
            <person name="Prochnik S."/>
            <person name="Shu S."/>
            <person name="Chapman J."/>
            <person name="Pitluck S."/>
            <person name="Schmutz J."/>
            <person name="Rokhsar D."/>
        </authorList>
    </citation>
    <scope>NUCLEOTIDE SEQUENCE</scope>
</reference>
<keyword evidence="1" id="KW-0472">Membrane</keyword>
<dbReference type="AlphaFoldDB" id="A0A067GMM0"/>
<evidence type="ECO:0000313" key="2">
    <source>
        <dbReference type="EMBL" id="KDO79925.1"/>
    </source>
</evidence>
<dbReference type="Proteomes" id="UP000027120">
    <property type="component" value="Unassembled WGS sequence"/>
</dbReference>
<name>A0A067GMM0_CITSI</name>
<protein>
    <submittedName>
        <fullName evidence="2">Uncharacterized protein</fullName>
    </submittedName>
</protein>
<keyword evidence="1" id="KW-0812">Transmembrane</keyword>
<dbReference type="EMBL" id="KK784877">
    <property type="protein sequence ID" value="KDO79925.1"/>
    <property type="molecule type" value="Genomic_DNA"/>
</dbReference>
<accession>A0A067GMM0</accession>
<keyword evidence="1" id="KW-1133">Transmembrane helix</keyword>
<keyword evidence="3" id="KW-1185">Reference proteome</keyword>
<feature type="transmembrane region" description="Helical" evidence="1">
    <location>
        <begin position="47"/>
        <end position="66"/>
    </location>
</feature>
<evidence type="ECO:0000256" key="1">
    <source>
        <dbReference type="SAM" id="Phobius"/>
    </source>
</evidence>
<feature type="transmembrane region" description="Helical" evidence="1">
    <location>
        <begin position="21"/>
        <end position="41"/>
    </location>
</feature>
<sequence length="72" mass="8705">MIISFNQTLVTRNLKADAMTFFVNFKLLRTIPVMAHLRIIVLHSWYRGFRVLMLIHMMMTTMIFWVEDSQKR</sequence>
<organism evidence="2 3">
    <name type="scientific">Citrus sinensis</name>
    <name type="common">Sweet orange</name>
    <name type="synonym">Citrus aurantium var. sinensis</name>
    <dbReference type="NCBI Taxonomy" id="2711"/>
    <lineage>
        <taxon>Eukaryota</taxon>
        <taxon>Viridiplantae</taxon>
        <taxon>Streptophyta</taxon>
        <taxon>Embryophyta</taxon>
        <taxon>Tracheophyta</taxon>
        <taxon>Spermatophyta</taxon>
        <taxon>Magnoliopsida</taxon>
        <taxon>eudicotyledons</taxon>
        <taxon>Gunneridae</taxon>
        <taxon>Pentapetalae</taxon>
        <taxon>rosids</taxon>
        <taxon>malvids</taxon>
        <taxon>Sapindales</taxon>
        <taxon>Rutaceae</taxon>
        <taxon>Aurantioideae</taxon>
        <taxon>Citrus</taxon>
    </lineage>
</organism>
<evidence type="ECO:0000313" key="3">
    <source>
        <dbReference type="Proteomes" id="UP000027120"/>
    </source>
</evidence>
<gene>
    <name evidence="2" type="ORF">CISIN_1g041303mg</name>
</gene>